<organism evidence="2 3">
    <name type="scientific">Leptospira weilii str. 2006001855</name>
    <dbReference type="NCBI Taxonomy" id="996804"/>
    <lineage>
        <taxon>Bacteria</taxon>
        <taxon>Pseudomonadati</taxon>
        <taxon>Spirochaetota</taxon>
        <taxon>Spirochaetia</taxon>
        <taxon>Leptospirales</taxon>
        <taxon>Leptospiraceae</taxon>
        <taxon>Leptospira</taxon>
    </lineage>
</organism>
<evidence type="ECO:0000256" key="1">
    <source>
        <dbReference type="SAM" id="MobiDB-lite"/>
    </source>
</evidence>
<comment type="caution">
    <text evidence="2">The sequence shown here is derived from an EMBL/GenBank/DDBJ whole genome shotgun (WGS) entry which is preliminary data.</text>
</comment>
<feature type="compositionally biased region" description="Basic and acidic residues" evidence="1">
    <location>
        <begin position="45"/>
        <end position="55"/>
    </location>
</feature>
<protein>
    <submittedName>
        <fullName evidence="2">Uncharacterized protein</fullName>
    </submittedName>
</protein>
<evidence type="ECO:0000313" key="3">
    <source>
        <dbReference type="Proteomes" id="UP000012101"/>
    </source>
</evidence>
<reference evidence="2 3" key="1">
    <citation type="submission" date="2013-01" db="EMBL/GenBank/DDBJ databases">
        <authorList>
            <person name="Harkins D.M."/>
            <person name="Durkin A.S."/>
            <person name="Brinkac L.M."/>
            <person name="Haft D.H."/>
            <person name="Selengut J.D."/>
            <person name="Sanka R."/>
            <person name="DePew J."/>
            <person name="Purushe J."/>
            <person name="Hospenthal D.R."/>
            <person name="Murray C.K."/>
            <person name="Pimentel G."/>
            <person name="Wasfy M."/>
            <person name="Vinetz J.M."/>
            <person name="Sutton G.G."/>
            <person name="Nierman W.C."/>
            <person name="Fouts D.E."/>
        </authorList>
    </citation>
    <scope>NUCLEOTIDE SEQUENCE [LARGE SCALE GENOMIC DNA]</scope>
    <source>
        <strain evidence="2 3">2006001855</strain>
    </source>
</reference>
<dbReference type="AlphaFoldDB" id="M6FSW5"/>
<dbReference type="Proteomes" id="UP000012101">
    <property type="component" value="Unassembled WGS sequence"/>
</dbReference>
<evidence type="ECO:0000313" key="2">
    <source>
        <dbReference type="EMBL" id="EMM74322.1"/>
    </source>
</evidence>
<accession>M6FSW5</accession>
<gene>
    <name evidence="2" type="ORF">LEP1GSC038_4767</name>
</gene>
<name>M6FSW5_9LEPT</name>
<sequence>MVAGVFDKIEREALKLYKRSVKIRTKRMAADGSFARSPQGGFHGSKPDGPRQKRR</sequence>
<dbReference type="EMBL" id="AFJM02000013">
    <property type="protein sequence ID" value="EMM74322.1"/>
    <property type="molecule type" value="Genomic_DNA"/>
</dbReference>
<proteinExistence type="predicted"/>
<feature type="region of interest" description="Disordered" evidence="1">
    <location>
        <begin position="27"/>
        <end position="55"/>
    </location>
</feature>